<protein>
    <submittedName>
        <fullName evidence="2">Uncharacterized protein</fullName>
    </submittedName>
</protein>
<feature type="compositionally biased region" description="Basic residues" evidence="1">
    <location>
        <begin position="96"/>
        <end position="111"/>
    </location>
</feature>
<feature type="region of interest" description="Disordered" evidence="1">
    <location>
        <begin position="84"/>
        <end position="111"/>
    </location>
</feature>
<accession>A0AAQ3MHW7</accession>
<evidence type="ECO:0000313" key="3">
    <source>
        <dbReference type="Proteomes" id="UP001374535"/>
    </source>
</evidence>
<sequence>MEELSERRCRCLENEYCVVMHEKNVTVMSGKSLVSEHETLTLPFQSCPRESENMMEHRMEARVRGKGNAKKAFAVEVRVSIEATEEGLENNGSMRGKNKSSRGKKRGFMAR</sequence>
<proteinExistence type="predicted"/>
<dbReference type="EMBL" id="CP144690">
    <property type="protein sequence ID" value="WVY91554.1"/>
    <property type="molecule type" value="Genomic_DNA"/>
</dbReference>
<dbReference type="Proteomes" id="UP001374535">
    <property type="component" value="Chromosome 11"/>
</dbReference>
<organism evidence="2 3">
    <name type="scientific">Vigna mungo</name>
    <name type="common">Black gram</name>
    <name type="synonym">Phaseolus mungo</name>
    <dbReference type="NCBI Taxonomy" id="3915"/>
    <lineage>
        <taxon>Eukaryota</taxon>
        <taxon>Viridiplantae</taxon>
        <taxon>Streptophyta</taxon>
        <taxon>Embryophyta</taxon>
        <taxon>Tracheophyta</taxon>
        <taxon>Spermatophyta</taxon>
        <taxon>Magnoliopsida</taxon>
        <taxon>eudicotyledons</taxon>
        <taxon>Gunneridae</taxon>
        <taxon>Pentapetalae</taxon>
        <taxon>rosids</taxon>
        <taxon>fabids</taxon>
        <taxon>Fabales</taxon>
        <taxon>Fabaceae</taxon>
        <taxon>Papilionoideae</taxon>
        <taxon>50 kb inversion clade</taxon>
        <taxon>NPAAA clade</taxon>
        <taxon>indigoferoid/millettioid clade</taxon>
        <taxon>Phaseoleae</taxon>
        <taxon>Vigna</taxon>
    </lineage>
</organism>
<evidence type="ECO:0000313" key="2">
    <source>
        <dbReference type="EMBL" id="WVY91554.1"/>
    </source>
</evidence>
<keyword evidence="3" id="KW-1185">Reference proteome</keyword>
<dbReference type="AlphaFoldDB" id="A0AAQ3MHW7"/>
<evidence type="ECO:0000256" key="1">
    <source>
        <dbReference type="SAM" id="MobiDB-lite"/>
    </source>
</evidence>
<name>A0AAQ3MHW7_VIGMU</name>
<reference evidence="2 3" key="1">
    <citation type="journal article" date="2023" name="Life. Sci Alliance">
        <title>Evolutionary insights into 3D genome organization and epigenetic landscape of Vigna mungo.</title>
        <authorList>
            <person name="Junaid A."/>
            <person name="Singh B."/>
            <person name="Bhatia S."/>
        </authorList>
    </citation>
    <scope>NUCLEOTIDE SEQUENCE [LARGE SCALE GENOMIC DNA]</scope>
    <source>
        <strain evidence="2">Urdbean</strain>
    </source>
</reference>
<gene>
    <name evidence="2" type="ORF">V8G54_037068</name>
</gene>